<dbReference type="PROSITE" id="PS51318">
    <property type="entry name" value="TAT"/>
    <property type="match status" value="1"/>
</dbReference>
<dbReference type="SUPFAM" id="SSF54001">
    <property type="entry name" value="Cysteine proteinases"/>
    <property type="match status" value="1"/>
</dbReference>
<sequence length="602" mass="63273">MSTSKPAPSRRSALAVLAGVAAGGSLPFAVAPSANAAASANAATPSGTAAAPSGTAATSAGTTVPMAPGGKLPMVADPSDPWHFTAHPSGALTTRVLSGTPACLEVSDGTGVLATLTTGAKTVTVRGPKRWFTEQKKPFADGFARTTTTGWGTSPGGGTWTRHNGVAGDYFLESGRAVVNLTASNASRHVFLSDQLVGDFDAAARFSFDKVPTGAPVSLALSFGVRDVDNHYRARLEVTPAKDVRLVLEKELADVSGTLSPAVTVGTGFAAFDHWWVQVEKSGPVIRARAWRDGTPTPDTWHHSVRDPEQQPDKVFTSGSLGVRALASQGATVPLEARIYDFVVTSADWADPPVVCHDTWVRVLPEPFDGTWTPALEQRVRAWAADTSPDALAYASMFRPHAPAVTDPALQGAQVLGASGYSETDDAGLRYVGADFHEYMGLAWTFPASGESTGTPEARWKGNLDCSGFVRMVYGHHMGIPMVLYKDYDGRNLPRTSKRQATNGPGTVVASGTDAPPSLTALRIGDVVFFDATTDPDDPEATAGVVDHTGIYVGQDQHGGLRFVSSRKTPNGPTMADLGAKSILNGAATDLYTKSLRVIRRF</sequence>
<keyword evidence="2" id="KW-0645">Protease</keyword>
<gene>
    <name evidence="8" type="ORF">AB0A88_10920</name>
</gene>
<feature type="compositionally biased region" description="Low complexity" evidence="5">
    <location>
        <begin position="44"/>
        <end position="63"/>
    </location>
</feature>
<comment type="similarity">
    <text evidence="1">Belongs to the peptidase C40 family.</text>
</comment>
<feature type="chain" id="PRO_5046161255" evidence="6">
    <location>
        <begin position="37"/>
        <end position="602"/>
    </location>
</feature>
<comment type="caution">
    <text evidence="8">The sequence shown here is derived from an EMBL/GenBank/DDBJ whole genome shotgun (WGS) entry which is preliminary data.</text>
</comment>
<dbReference type="InterPro" id="IPR006311">
    <property type="entry name" value="TAT_signal"/>
</dbReference>
<dbReference type="Gene3D" id="3.90.1720.10">
    <property type="entry name" value="endopeptidase domain like (from Nostoc punctiforme)"/>
    <property type="match status" value="1"/>
</dbReference>
<dbReference type="Pfam" id="PF00877">
    <property type="entry name" value="NLPC_P60"/>
    <property type="match status" value="1"/>
</dbReference>
<keyword evidence="6" id="KW-0732">Signal</keyword>
<evidence type="ECO:0000256" key="6">
    <source>
        <dbReference type="SAM" id="SignalP"/>
    </source>
</evidence>
<feature type="region of interest" description="Disordered" evidence="5">
    <location>
        <begin position="44"/>
        <end position="73"/>
    </location>
</feature>
<protein>
    <submittedName>
        <fullName evidence="8">NlpC/P60 family protein</fullName>
    </submittedName>
</protein>
<dbReference type="InterPro" id="IPR000064">
    <property type="entry name" value="NLP_P60_dom"/>
</dbReference>
<evidence type="ECO:0000256" key="1">
    <source>
        <dbReference type="ARBA" id="ARBA00007074"/>
    </source>
</evidence>
<dbReference type="EMBL" id="JBEZAE010000005">
    <property type="protein sequence ID" value="MEU7070644.1"/>
    <property type="molecule type" value="Genomic_DNA"/>
</dbReference>
<evidence type="ECO:0000259" key="7">
    <source>
        <dbReference type="PROSITE" id="PS51935"/>
    </source>
</evidence>
<evidence type="ECO:0000256" key="3">
    <source>
        <dbReference type="ARBA" id="ARBA00022801"/>
    </source>
</evidence>
<name>A0ABV3C7A8_9ACTN</name>
<proteinExistence type="inferred from homology"/>
<evidence type="ECO:0000256" key="4">
    <source>
        <dbReference type="ARBA" id="ARBA00022807"/>
    </source>
</evidence>
<dbReference type="InterPro" id="IPR038765">
    <property type="entry name" value="Papain-like_cys_pep_sf"/>
</dbReference>
<keyword evidence="3" id="KW-0378">Hydrolase</keyword>
<keyword evidence="4" id="KW-0788">Thiol protease</keyword>
<dbReference type="Proteomes" id="UP001551329">
    <property type="component" value="Unassembled WGS sequence"/>
</dbReference>
<evidence type="ECO:0000313" key="9">
    <source>
        <dbReference type="Proteomes" id="UP001551329"/>
    </source>
</evidence>
<keyword evidence="9" id="KW-1185">Reference proteome</keyword>
<organism evidence="8 9">
    <name type="scientific">Streptomyces narbonensis</name>
    <dbReference type="NCBI Taxonomy" id="67333"/>
    <lineage>
        <taxon>Bacteria</taxon>
        <taxon>Bacillati</taxon>
        <taxon>Actinomycetota</taxon>
        <taxon>Actinomycetes</taxon>
        <taxon>Kitasatosporales</taxon>
        <taxon>Streptomycetaceae</taxon>
        <taxon>Streptomyces</taxon>
    </lineage>
</organism>
<dbReference type="PROSITE" id="PS51935">
    <property type="entry name" value="NLPC_P60"/>
    <property type="match status" value="1"/>
</dbReference>
<evidence type="ECO:0000313" key="8">
    <source>
        <dbReference type="EMBL" id="MEU7070644.1"/>
    </source>
</evidence>
<accession>A0ABV3C7A8</accession>
<feature type="signal peptide" evidence="6">
    <location>
        <begin position="1"/>
        <end position="36"/>
    </location>
</feature>
<reference evidence="8 9" key="1">
    <citation type="submission" date="2024-06" db="EMBL/GenBank/DDBJ databases">
        <title>The Natural Products Discovery Center: Release of the First 8490 Sequenced Strains for Exploring Actinobacteria Biosynthetic Diversity.</title>
        <authorList>
            <person name="Kalkreuter E."/>
            <person name="Kautsar S.A."/>
            <person name="Yang D."/>
            <person name="Bader C.D."/>
            <person name="Teijaro C.N."/>
            <person name="Fluegel L."/>
            <person name="Davis C.M."/>
            <person name="Simpson J.R."/>
            <person name="Lauterbach L."/>
            <person name="Steele A.D."/>
            <person name="Gui C."/>
            <person name="Meng S."/>
            <person name="Li G."/>
            <person name="Viehrig K."/>
            <person name="Ye F."/>
            <person name="Su P."/>
            <person name="Kiefer A.F."/>
            <person name="Nichols A."/>
            <person name="Cepeda A.J."/>
            <person name="Yan W."/>
            <person name="Fan B."/>
            <person name="Jiang Y."/>
            <person name="Adhikari A."/>
            <person name="Zheng C.-J."/>
            <person name="Schuster L."/>
            <person name="Cowan T.M."/>
            <person name="Smanski M.J."/>
            <person name="Chevrette M.G."/>
            <person name="De Carvalho L.P.S."/>
            <person name="Shen B."/>
        </authorList>
    </citation>
    <scope>NUCLEOTIDE SEQUENCE [LARGE SCALE GENOMIC DNA]</scope>
    <source>
        <strain evidence="8 9">NPDC045974</strain>
    </source>
</reference>
<evidence type="ECO:0000256" key="2">
    <source>
        <dbReference type="ARBA" id="ARBA00022670"/>
    </source>
</evidence>
<feature type="domain" description="NlpC/P60" evidence="7">
    <location>
        <begin position="426"/>
        <end position="602"/>
    </location>
</feature>
<dbReference type="RefSeq" id="WP_358471865.1">
    <property type="nucleotide sequence ID" value="NZ_JBEZAE010000005.1"/>
</dbReference>
<evidence type="ECO:0000256" key="5">
    <source>
        <dbReference type="SAM" id="MobiDB-lite"/>
    </source>
</evidence>